<dbReference type="Pfam" id="PF06985">
    <property type="entry name" value="HET"/>
    <property type="match status" value="1"/>
</dbReference>
<dbReference type="GeneID" id="36593410"/>
<dbReference type="InParanoid" id="A0A2J6SK22"/>
<gene>
    <name evidence="2" type="ORF">K444DRAFT_647422</name>
</gene>
<accession>A0A2J6SK22</accession>
<dbReference type="OrthoDB" id="2157530at2759"/>
<dbReference type="InterPro" id="IPR010730">
    <property type="entry name" value="HET"/>
</dbReference>
<dbReference type="STRING" id="1095630.A0A2J6SK22"/>
<dbReference type="InterPro" id="IPR052895">
    <property type="entry name" value="HetReg/Transcr_Mod"/>
</dbReference>
<evidence type="ECO:0000313" key="2">
    <source>
        <dbReference type="EMBL" id="PMD51128.1"/>
    </source>
</evidence>
<name>A0A2J6SK22_9HELO</name>
<dbReference type="Pfam" id="PF26639">
    <property type="entry name" value="Het-6_barrel"/>
    <property type="match status" value="1"/>
</dbReference>
<reference evidence="2 3" key="1">
    <citation type="submission" date="2016-04" db="EMBL/GenBank/DDBJ databases">
        <title>A degradative enzymes factory behind the ericoid mycorrhizal symbiosis.</title>
        <authorList>
            <consortium name="DOE Joint Genome Institute"/>
            <person name="Martino E."/>
            <person name="Morin E."/>
            <person name="Grelet G."/>
            <person name="Kuo A."/>
            <person name="Kohler A."/>
            <person name="Daghino S."/>
            <person name="Barry K."/>
            <person name="Choi C."/>
            <person name="Cichocki N."/>
            <person name="Clum A."/>
            <person name="Copeland A."/>
            <person name="Hainaut M."/>
            <person name="Haridas S."/>
            <person name="Labutti K."/>
            <person name="Lindquist E."/>
            <person name="Lipzen A."/>
            <person name="Khouja H.-R."/>
            <person name="Murat C."/>
            <person name="Ohm R."/>
            <person name="Olson A."/>
            <person name="Spatafora J."/>
            <person name="Veneault-Fourrey C."/>
            <person name="Henrissat B."/>
            <person name="Grigoriev I."/>
            <person name="Martin F."/>
            <person name="Perotto S."/>
        </authorList>
    </citation>
    <scope>NUCLEOTIDE SEQUENCE [LARGE SCALE GENOMIC DNA]</scope>
    <source>
        <strain evidence="2 3">E</strain>
    </source>
</reference>
<organism evidence="2 3">
    <name type="scientific">Hyaloscypha bicolor E</name>
    <dbReference type="NCBI Taxonomy" id="1095630"/>
    <lineage>
        <taxon>Eukaryota</taxon>
        <taxon>Fungi</taxon>
        <taxon>Dikarya</taxon>
        <taxon>Ascomycota</taxon>
        <taxon>Pezizomycotina</taxon>
        <taxon>Leotiomycetes</taxon>
        <taxon>Helotiales</taxon>
        <taxon>Hyaloscyphaceae</taxon>
        <taxon>Hyaloscypha</taxon>
        <taxon>Hyaloscypha bicolor</taxon>
    </lineage>
</organism>
<dbReference type="AlphaFoldDB" id="A0A2J6SK22"/>
<proteinExistence type="predicted"/>
<dbReference type="PANTHER" id="PTHR24148">
    <property type="entry name" value="ANKYRIN REPEAT DOMAIN-CONTAINING PROTEIN 39 HOMOLOG-RELATED"/>
    <property type="match status" value="1"/>
</dbReference>
<dbReference type="Proteomes" id="UP000235371">
    <property type="component" value="Unassembled WGS sequence"/>
</dbReference>
<evidence type="ECO:0000313" key="3">
    <source>
        <dbReference type="Proteomes" id="UP000235371"/>
    </source>
</evidence>
<dbReference type="RefSeq" id="XP_024728032.1">
    <property type="nucleotide sequence ID" value="XM_024885333.1"/>
</dbReference>
<feature type="domain" description="Heterokaryon incompatibility" evidence="1">
    <location>
        <begin position="48"/>
        <end position="198"/>
    </location>
</feature>
<dbReference type="EMBL" id="KZ613912">
    <property type="protein sequence ID" value="PMD51128.1"/>
    <property type="molecule type" value="Genomic_DNA"/>
</dbReference>
<dbReference type="PANTHER" id="PTHR24148:SF64">
    <property type="entry name" value="HETEROKARYON INCOMPATIBILITY DOMAIN-CONTAINING PROTEIN"/>
    <property type="match status" value="1"/>
</dbReference>
<keyword evidence="3" id="KW-1185">Reference proteome</keyword>
<evidence type="ECO:0000259" key="1">
    <source>
        <dbReference type="Pfam" id="PF06985"/>
    </source>
</evidence>
<protein>
    <recommendedName>
        <fullName evidence="1">Heterokaryon incompatibility domain-containing protein</fullName>
    </recommendedName>
</protein>
<sequence>MAQYQYSPLKEEGGGRVRLLTLHPGLFNSETYVVLHNETLAKSNTPAFEALSYTWGSMENLHDIRVGPSANDVLSVTRNLAVALQHLQHVKKVRVLWIDARGQQVERMRDIYTLADRVVVWLGAEEQNSIYALQLMSALSSKIEVNWLLVVIKPSMLGEDEPDWTDRSKPLPYEGKELDAIYSLLHRSWFERLWIRQEIRLASKRSVIAVPFHERIEMVYQLSDDASPVPFGRLIRMTKYCKCSDPRDRVYGLLSMLQKTEREIGIKPDYSLTTSQVYQDVVLRFIHHFNTLKILASCEMQEKPLDVPTWVPNWSVGNIADPLWSPLADAQSPAAAEYLGNGELSAAGVNAASVESAEKINFVNSSNPELIATIRRHAPADVLCGSTVGGVSLLDAYCRTICCDYFGEGYLPRLSHFPTFQESREALVSFLTQDGDSAVDLTPSSGPAKYLDWAWNFLQGRSFFKSVEGYIGLAPRAAKPGDEICVLFGCQSPLLLRRTQETRYQVVGECYVYGLMHGEAFLGQLDWKYHPILMFDDASKYHIPAFLDTATGETQAVDPRMKGLLKADSICPDQGDRGKYAGSTLTPELLKDLGVNVKIFELL</sequence>